<evidence type="ECO:0000313" key="1">
    <source>
        <dbReference type="EMBL" id="KAF5360392.1"/>
    </source>
</evidence>
<organism evidence="1 2">
    <name type="scientific">Leucocoprinus leucothites</name>
    <dbReference type="NCBI Taxonomy" id="201217"/>
    <lineage>
        <taxon>Eukaryota</taxon>
        <taxon>Fungi</taxon>
        <taxon>Dikarya</taxon>
        <taxon>Basidiomycota</taxon>
        <taxon>Agaricomycotina</taxon>
        <taxon>Agaricomycetes</taxon>
        <taxon>Agaricomycetidae</taxon>
        <taxon>Agaricales</taxon>
        <taxon>Agaricineae</taxon>
        <taxon>Agaricaceae</taxon>
        <taxon>Leucocoprinus</taxon>
    </lineage>
</organism>
<evidence type="ECO:0000313" key="2">
    <source>
        <dbReference type="Proteomes" id="UP000559027"/>
    </source>
</evidence>
<reference evidence="1 2" key="1">
    <citation type="journal article" date="2020" name="ISME J.">
        <title>Uncovering the hidden diversity of litter-decomposition mechanisms in mushroom-forming fungi.</title>
        <authorList>
            <person name="Floudas D."/>
            <person name="Bentzer J."/>
            <person name="Ahren D."/>
            <person name="Johansson T."/>
            <person name="Persson P."/>
            <person name="Tunlid A."/>
        </authorList>
    </citation>
    <scope>NUCLEOTIDE SEQUENCE [LARGE SCALE GENOMIC DNA]</scope>
    <source>
        <strain evidence="1 2">CBS 146.42</strain>
    </source>
</reference>
<gene>
    <name evidence="1" type="ORF">D9756_004585</name>
</gene>
<dbReference type="Proteomes" id="UP000559027">
    <property type="component" value="Unassembled WGS sequence"/>
</dbReference>
<sequence>MLPPENAPGKTSALPVPATPRQVLAEVIYINLSAYLSLIDSKVFKVAARKLSGTNDVVDLCAVLRQCRSQVETSVVEELRALPQGKGLVPCVQRLLHNAKLNVKKRFAAKDRIIETELYLSWLEELDFAVTGIENLLNAKIPGTRQRLKGLGYVTFGILYHIIDGFISDVDHHHDGWSSRGAEEHPIYPVTMTLVEEAKDPSTDSRAEKAVRLAEQALQRYDQVMEVALRRLKAESRRTLKSARMIAYKERALARACCLLCEQTGFCEDKGGTGYSILQSTRRLMRQWKAEHGITDNDDYDTQDDC</sequence>
<proteinExistence type="predicted"/>
<comment type="caution">
    <text evidence="1">The sequence shown here is derived from an EMBL/GenBank/DDBJ whole genome shotgun (WGS) entry which is preliminary data.</text>
</comment>
<accession>A0A8H5G8L3</accession>
<dbReference type="OrthoDB" id="2945238at2759"/>
<dbReference type="AlphaFoldDB" id="A0A8H5G8L3"/>
<dbReference type="EMBL" id="JAACJO010000003">
    <property type="protein sequence ID" value="KAF5360392.1"/>
    <property type="molecule type" value="Genomic_DNA"/>
</dbReference>
<keyword evidence="2" id="KW-1185">Reference proteome</keyword>
<protein>
    <submittedName>
        <fullName evidence="1">Uncharacterized protein</fullName>
    </submittedName>
</protein>
<name>A0A8H5G8L3_9AGAR</name>